<protein>
    <recommendedName>
        <fullName evidence="9 10">Methionine synthase</fullName>
        <ecNumber evidence="9 10">2.1.1.13</ecNumber>
    </recommendedName>
    <alternativeName>
        <fullName evidence="10">5-methyltetrahydrofolate--homocysteine methyltransferase</fullName>
    </alternativeName>
</protein>
<comment type="caution">
    <text evidence="17">The sequence shown here is derived from an EMBL/GenBank/DDBJ whole genome shotgun (WGS) entry which is preliminary data.</text>
</comment>
<dbReference type="PROSITE" id="PS51332">
    <property type="entry name" value="B12_BINDING"/>
    <property type="match status" value="1"/>
</dbReference>
<dbReference type="EMBL" id="JPFK01000003">
    <property type="protein sequence ID" value="KFB01779.1"/>
    <property type="molecule type" value="Genomic_DNA"/>
</dbReference>
<feature type="domain" description="B12-binding" evidence="15">
    <location>
        <begin position="415"/>
        <end position="550"/>
    </location>
</feature>
<comment type="function">
    <text evidence="10">Catalyzes the transfer of a methyl group from methyl-cobalamin to homocysteine, yielding enzyme-bound cob(I)alamin and methionine. Subsequently, remethylates the cofactor using methyltetrahydrofolate.</text>
</comment>
<dbReference type="Pfam" id="PF00809">
    <property type="entry name" value="Pterin_bind"/>
    <property type="match status" value="1"/>
</dbReference>
<keyword evidence="10" id="KW-0028">Amino-acid biosynthesis</keyword>
<dbReference type="Pfam" id="PF02310">
    <property type="entry name" value="B12-binding"/>
    <property type="match status" value="1"/>
</dbReference>
<feature type="binding site" evidence="12">
    <location>
        <position position="529"/>
    </location>
    <ligand>
        <name>methylcob(III)alamin</name>
        <dbReference type="ChEBI" id="CHEBI:28115"/>
    </ligand>
</feature>
<keyword evidence="6 10" id="KW-0479">Metal-binding</keyword>
<evidence type="ECO:0000256" key="11">
    <source>
        <dbReference type="PIRSR" id="PIRSR000381-1"/>
    </source>
</evidence>
<evidence type="ECO:0000259" key="13">
    <source>
        <dbReference type="PROSITE" id="PS50972"/>
    </source>
</evidence>
<feature type="domain" description="B12-binding N-terminal" evidence="16">
    <location>
        <begin position="318"/>
        <end position="412"/>
    </location>
</feature>
<dbReference type="CDD" id="cd00740">
    <property type="entry name" value="MeTr"/>
    <property type="match status" value="1"/>
</dbReference>
<sequence length="906" mass="101957">MKESDCKKYLKLSGLEPLVVTPESNFINVGERTNVTGSRKFLRLIKEENYAEALDVARDQVEGGAQIIDVNMDEGMLDGKKAMVTFLNLIASEPDIAKLPIMIDSSKWDIIEAGLQVVQGKSVVNSISLKEGEATFIHHAKLIKRYGAAVIVMAFDEDGQADTYERRIEICKRSYGILVNQVNFPPEDIIFDPNIFPVATGMEEHRLNALDFFNATKWIKENLPYASVSGGVSNVSFSFRGNNVVREAINAAFLYHAIQHGMNMGIVNPTMLEVYDEIPKDLLEHVEDVLFDKRDDATERLLDFAETVKNNKKEDAAKVLEWRNDPLQERITHALVKGIETFIIDDVEEARQAVNKPIEVIEGHLMIGMNVVGDLFGSGKMFLPQVVKSARVMKKAVAYLQPFIEAEKDGKQEFAGRVLMATVKGDVHDIGKNIVSVVLGCNNYEIIDLGVMVPPEKIIETAITENVDIIGLSGLITPSLDEMVYVSQEMEKKNINIPLLIGGATTSRAHSAVKIAPNYGNTVVHVNDASRAVTVVGNLLQKNNKAYKEQIREEYEKFREQFLKRGKKKEYVSIEEARKRKFKIDWNATEIVKPKQLGIQDIQDFDITILEDYIDWSPFFRSWDLHGKYPDILTDNVVGKQATELFKDAKLLLQKVFDEKLLKAKAVFGLFPANSVNDDDIEFSTALEQTSELSPRAQSRGLAKFLTLRQQLKKREGVPNFALADFIAPKESGRQDYIGCFCVSAGFGTEQLAKDFEANHDDYNAIMIKALADRLAEAFAEYLHKEVRTKHWNYASEESLSNEELIAESYKGIRPAPGYPACPDHLEKKTIWNILKVEETIGVELTDSLAMWPAASVSGYYFGNKEAKYFGLGKITEDQLQDYTNRRKISEDHARKWLNPNLADSL</sequence>
<evidence type="ECO:0000259" key="15">
    <source>
        <dbReference type="PROSITE" id="PS51332"/>
    </source>
</evidence>
<feature type="binding site" evidence="12">
    <location>
        <position position="814"/>
    </location>
    <ligand>
        <name>S-adenosyl-L-methionine</name>
        <dbReference type="ChEBI" id="CHEBI:59789"/>
    </ligand>
</feature>
<dbReference type="InterPro" id="IPR036724">
    <property type="entry name" value="Cobalamin-bd_sf"/>
</dbReference>
<dbReference type="STRING" id="1197477.IA57_02575"/>
<dbReference type="PROSITE" id="PS50972">
    <property type="entry name" value="PTERIN_BINDING"/>
    <property type="match status" value="1"/>
</dbReference>
<dbReference type="GO" id="GO:0050667">
    <property type="term" value="P:homocysteine metabolic process"/>
    <property type="evidence" value="ECO:0007669"/>
    <property type="project" value="TreeGrafter"/>
</dbReference>
<keyword evidence="10" id="KW-0486">Methionine biosynthesis</keyword>
<organism evidence="17 18">
    <name type="scientific">Mangrovimonas yunxiaonensis</name>
    <dbReference type="NCBI Taxonomy" id="1197477"/>
    <lineage>
        <taxon>Bacteria</taxon>
        <taxon>Pseudomonadati</taxon>
        <taxon>Bacteroidota</taxon>
        <taxon>Flavobacteriia</taxon>
        <taxon>Flavobacteriales</taxon>
        <taxon>Flavobacteriaceae</taxon>
        <taxon>Mangrovimonas</taxon>
    </lineage>
</organism>
<feature type="binding site" evidence="12">
    <location>
        <position position="615"/>
    </location>
    <ligand>
        <name>S-adenosyl-L-methionine</name>
        <dbReference type="ChEBI" id="CHEBI:59789"/>
    </ligand>
</feature>
<feature type="binding site" description="axial binding residue" evidence="11">
    <location>
        <position position="428"/>
    </location>
    <ligand>
        <name>methylcob(III)alamin</name>
        <dbReference type="ChEBI" id="CHEBI:28115"/>
    </ligand>
    <ligandPart>
        <name>Co</name>
        <dbReference type="ChEBI" id="CHEBI:27638"/>
    </ligandPart>
</feature>
<dbReference type="EC" id="2.1.1.13" evidence="9 10"/>
<dbReference type="InterPro" id="IPR033706">
    <property type="entry name" value="Met_synthase_B12-bd"/>
</dbReference>
<dbReference type="InterPro" id="IPR000489">
    <property type="entry name" value="Pterin-binding_dom"/>
</dbReference>
<dbReference type="Gene3D" id="1.10.288.10">
    <property type="entry name" value="Cobalamin-dependent Methionine Synthase, domain 2"/>
    <property type="match status" value="1"/>
</dbReference>
<evidence type="ECO:0000313" key="18">
    <source>
        <dbReference type="Proteomes" id="UP000028521"/>
    </source>
</evidence>
<dbReference type="InterPro" id="IPR004223">
    <property type="entry name" value="VitB12-dep_Met_synth_activ_dom"/>
</dbReference>
<keyword evidence="18" id="KW-1185">Reference proteome</keyword>
<keyword evidence="10" id="KW-0862">Zinc</keyword>
<dbReference type="InterPro" id="IPR006158">
    <property type="entry name" value="Cobalamin-bd"/>
</dbReference>
<dbReference type="AlphaFoldDB" id="A0A084TM43"/>
<dbReference type="Gene3D" id="3.10.196.10">
    <property type="entry name" value="Vitamin B12-dependent methionine synthase, activation domain"/>
    <property type="match status" value="1"/>
</dbReference>
<gene>
    <name evidence="17" type="ORF">IA57_02575</name>
</gene>
<dbReference type="InterPro" id="IPR037010">
    <property type="entry name" value="VitB12-dep_Met_synth_activ_sf"/>
</dbReference>
<evidence type="ECO:0000259" key="14">
    <source>
        <dbReference type="PROSITE" id="PS50974"/>
    </source>
</evidence>
<dbReference type="GO" id="GO:0008270">
    <property type="term" value="F:zinc ion binding"/>
    <property type="evidence" value="ECO:0007669"/>
    <property type="project" value="UniProtKB-UniRule"/>
</dbReference>
<evidence type="ECO:0000256" key="8">
    <source>
        <dbReference type="ARBA" id="ARBA00023285"/>
    </source>
</evidence>
<evidence type="ECO:0000256" key="12">
    <source>
        <dbReference type="PIRSR" id="PIRSR000381-2"/>
    </source>
</evidence>
<dbReference type="InterPro" id="IPR011822">
    <property type="entry name" value="MetH"/>
</dbReference>
<dbReference type="PROSITE" id="PS50974">
    <property type="entry name" value="ADOMET_ACTIVATION"/>
    <property type="match status" value="1"/>
</dbReference>
<dbReference type="FunFam" id="1.10.1240.10:FF:000001">
    <property type="entry name" value="Methionine synthase"/>
    <property type="match status" value="1"/>
</dbReference>
<dbReference type="GO" id="GO:0005829">
    <property type="term" value="C:cytosol"/>
    <property type="evidence" value="ECO:0007669"/>
    <property type="project" value="TreeGrafter"/>
</dbReference>
<comment type="pathway">
    <text evidence="10">Amino-acid biosynthesis; L-methionine biosynthesis via de novo pathway; L-methionine from L-homocysteine (MetH route): step 1/1.</text>
</comment>
<dbReference type="FunFam" id="3.20.20.20:FF:000002">
    <property type="entry name" value="Methionine synthase"/>
    <property type="match status" value="1"/>
</dbReference>
<evidence type="ECO:0000259" key="16">
    <source>
        <dbReference type="PROSITE" id="PS51337"/>
    </source>
</evidence>
<dbReference type="Pfam" id="PF02965">
    <property type="entry name" value="Met_synt_B12"/>
    <property type="match status" value="1"/>
</dbReference>
<dbReference type="InterPro" id="IPR003759">
    <property type="entry name" value="Cbl-bd_cap"/>
</dbReference>
<comment type="cofactor">
    <cofactor evidence="10 11">
        <name>methylcob(III)alamin</name>
        <dbReference type="ChEBI" id="CHEBI:28115"/>
    </cofactor>
</comment>
<feature type="binding site" evidence="12">
    <location>
        <begin position="869"/>
        <end position="870"/>
    </location>
    <ligand>
        <name>S-adenosyl-L-methionine</name>
        <dbReference type="ChEBI" id="CHEBI:59789"/>
    </ligand>
</feature>
<evidence type="ECO:0000256" key="3">
    <source>
        <dbReference type="ARBA" id="ARBA00022628"/>
    </source>
</evidence>
<feature type="binding site" evidence="12">
    <location>
        <position position="362"/>
    </location>
    <ligand>
        <name>methylcob(III)alamin</name>
        <dbReference type="ChEBI" id="CHEBI:28115"/>
    </ligand>
</feature>
<comment type="similarity">
    <text evidence="1">Belongs to the vitamin-B12 dependent methionine synthase family.</text>
</comment>
<proteinExistence type="inferred from homology"/>
<dbReference type="RefSeq" id="WP_036118899.1">
    <property type="nucleotide sequence ID" value="NZ_BMET01000002.1"/>
</dbReference>
<dbReference type="Gene3D" id="3.20.20.20">
    <property type="entry name" value="Dihydropteroate synthase-like"/>
    <property type="match status" value="1"/>
</dbReference>
<evidence type="ECO:0000256" key="1">
    <source>
        <dbReference type="ARBA" id="ARBA00010398"/>
    </source>
</evidence>
<evidence type="ECO:0000256" key="10">
    <source>
        <dbReference type="PIRNR" id="PIRNR000381"/>
    </source>
</evidence>
<dbReference type="PANTHER" id="PTHR45833:SF1">
    <property type="entry name" value="METHIONINE SYNTHASE"/>
    <property type="match status" value="1"/>
</dbReference>
<dbReference type="PIRSF" id="PIRSF000381">
    <property type="entry name" value="MetH"/>
    <property type="match status" value="1"/>
</dbReference>
<dbReference type="SUPFAM" id="SSF51717">
    <property type="entry name" value="Dihydropteroate synthetase-like"/>
    <property type="match status" value="1"/>
</dbReference>
<evidence type="ECO:0000256" key="9">
    <source>
        <dbReference type="NCBIfam" id="TIGR02082"/>
    </source>
</evidence>
<evidence type="ECO:0000313" key="17">
    <source>
        <dbReference type="EMBL" id="KFB01779.1"/>
    </source>
</evidence>
<dbReference type="InterPro" id="IPR011005">
    <property type="entry name" value="Dihydropteroate_synth-like_sf"/>
</dbReference>
<evidence type="ECO:0000256" key="6">
    <source>
        <dbReference type="ARBA" id="ARBA00022723"/>
    </source>
</evidence>
<dbReference type="NCBIfam" id="NF007024">
    <property type="entry name" value="PRK09490.1"/>
    <property type="match status" value="1"/>
</dbReference>
<dbReference type="OrthoDB" id="9803687at2"/>
<dbReference type="GO" id="GO:0031419">
    <property type="term" value="F:cobalamin binding"/>
    <property type="evidence" value="ECO:0007669"/>
    <property type="project" value="UniProtKB-UniRule"/>
</dbReference>
<dbReference type="Gene3D" id="1.10.1240.10">
    <property type="entry name" value="Methionine synthase domain"/>
    <property type="match status" value="1"/>
</dbReference>
<dbReference type="SUPFAM" id="SSF47644">
    <property type="entry name" value="Methionine synthase domain"/>
    <property type="match status" value="1"/>
</dbReference>
<feature type="domain" description="Pterin-binding" evidence="13">
    <location>
        <begin position="26"/>
        <end position="287"/>
    </location>
</feature>
<evidence type="ECO:0000256" key="4">
    <source>
        <dbReference type="ARBA" id="ARBA00022679"/>
    </source>
</evidence>
<dbReference type="GO" id="GO:0046653">
    <property type="term" value="P:tetrahydrofolate metabolic process"/>
    <property type="evidence" value="ECO:0007669"/>
    <property type="project" value="TreeGrafter"/>
</dbReference>
<accession>A0A084TM43</accession>
<dbReference type="SUPFAM" id="SSF52242">
    <property type="entry name" value="Cobalamin (vitamin B12)-binding domain"/>
    <property type="match status" value="1"/>
</dbReference>
<comment type="catalytic activity">
    <reaction evidence="10">
        <text>(6S)-5-methyl-5,6,7,8-tetrahydrofolate + L-homocysteine = (6S)-5,6,7,8-tetrahydrofolate + L-methionine</text>
        <dbReference type="Rhea" id="RHEA:11172"/>
        <dbReference type="ChEBI" id="CHEBI:18608"/>
        <dbReference type="ChEBI" id="CHEBI:57453"/>
        <dbReference type="ChEBI" id="CHEBI:57844"/>
        <dbReference type="ChEBI" id="CHEBI:58199"/>
        <dbReference type="EC" id="2.1.1.13"/>
    </reaction>
</comment>
<evidence type="ECO:0000256" key="2">
    <source>
        <dbReference type="ARBA" id="ARBA00022603"/>
    </source>
</evidence>
<dbReference type="Pfam" id="PF02607">
    <property type="entry name" value="B12-binding_2"/>
    <property type="match status" value="1"/>
</dbReference>
<evidence type="ECO:0000256" key="5">
    <source>
        <dbReference type="ARBA" id="ARBA00022691"/>
    </source>
</evidence>
<dbReference type="eggNOG" id="COG1410">
    <property type="taxonomic scope" value="Bacteria"/>
</dbReference>
<dbReference type="Proteomes" id="UP000028521">
    <property type="component" value="Unassembled WGS sequence"/>
</dbReference>
<name>A0A084TM43_9FLAO</name>
<dbReference type="CDD" id="cd02069">
    <property type="entry name" value="methionine_synthase_B12_BD"/>
    <property type="match status" value="1"/>
</dbReference>
<keyword evidence="7" id="KW-0677">Repeat</keyword>
<keyword evidence="8 10" id="KW-0170">Cobalt</keyword>
<feature type="binding site" evidence="12">
    <location>
        <position position="473"/>
    </location>
    <ligand>
        <name>methylcob(III)alamin</name>
        <dbReference type="ChEBI" id="CHEBI:28115"/>
    </ligand>
</feature>
<dbReference type="Gene3D" id="3.40.50.280">
    <property type="entry name" value="Cobalamin-binding domain"/>
    <property type="match status" value="1"/>
</dbReference>
<feature type="binding site" evidence="12">
    <location>
        <begin position="425"/>
        <end position="429"/>
    </location>
    <ligand>
        <name>methylcob(III)alamin</name>
        <dbReference type="ChEBI" id="CHEBI:28115"/>
    </ligand>
</feature>
<keyword evidence="2 10" id="KW-0489">Methyltransferase</keyword>
<dbReference type="UniPathway" id="UPA00051">
    <property type="reaction ID" value="UER00081"/>
</dbReference>
<feature type="domain" description="AdoMet activation" evidence="14">
    <location>
        <begin position="565"/>
        <end position="906"/>
    </location>
</feature>
<feature type="binding site" evidence="12">
    <location>
        <position position="477"/>
    </location>
    <ligand>
        <name>methylcob(III)alamin</name>
        <dbReference type="ChEBI" id="CHEBI:28115"/>
    </ligand>
</feature>
<dbReference type="InterPro" id="IPR050554">
    <property type="entry name" value="Met_Synthase/Corrinoid"/>
</dbReference>
<dbReference type="PROSITE" id="PS51337">
    <property type="entry name" value="B12_BINDING_NTER"/>
    <property type="match status" value="1"/>
</dbReference>
<comment type="domain">
    <text evidence="10">Modular enzyme with four functionally distinct domains. The isolated Hcy-binding domain catalyzes methyl transfer from free methylcobalamin to homocysteine. The Hcy-binding domain in association with the pterin-binding domain catalyzes the methylation of cob(I)alamin by methyltetrahydrofolate and the methylation of homocysteine. The B12-binding domain binds the cofactor. The AdoMet activation domain binds S-adenosyl-L-methionine. Under aerobic conditions cob(I)alamin can be converted to inactive cob(II)alamin. Reductive methylation by S-adenosyl-L-methionine and flavodoxin regenerates methylcobalamin.</text>
</comment>
<dbReference type="FunFam" id="3.40.50.280:FF:000001">
    <property type="entry name" value="Methionine synthase"/>
    <property type="match status" value="1"/>
</dbReference>
<dbReference type="PANTHER" id="PTHR45833">
    <property type="entry name" value="METHIONINE SYNTHASE"/>
    <property type="match status" value="1"/>
</dbReference>
<dbReference type="SUPFAM" id="SSF56507">
    <property type="entry name" value="Methionine synthase activation domain-like"/>
    <property type="match status" value="1"/>
</dbReference>
<dbReference type="NCBIfam" id="TIGR02082">
    <property type="entry name" value="metH"/>
    <property type="match status" value="1"/>
</dbReference>
<reference evidence="18" key="2">
    <citation type="submission" date="2014-07" db="EMBL/GenBank/DDBJ databases">
        <title>Genome sequence of Mangrovimonas yunxiaonensis.</title>
        <authorList>
            <person name="Li Y."/>
            <person name="Zheng T."/>
        </authorList>
    </citation>
    <scope>NUCLEOTIDE SEQUENCE [LARGE SCALE GENOMIC DNA]</scope>
    <source>
        <strain evidence="18">LY01</strain>
    </source>
</reference>
<dbReference type="InterPro" id="IPR036594">
    <property type="entry name" value="Meth_synthase_dom"/>
</dbReference>
<dbReference type="GO" id="GO:0008705">
    <property type="term" value="F:methionine synthase activity"/>
    <property type="evidence" value="ECO:0007669"/>
    <property type="project" value="UniProtKB-UniRule"/>
</dbReference>
<reference evidence="17 18" key="1">
    <citation type="journal article" date="2014" name="Genome Announc.">
        <title>Draft Genome Sequence of the Algicidal Bacterium Mangrovimonas yunxiaonensis Strain LY01.</title>
        <authorList>
            <person name="Li Y."/>
            <person name="Zhu H."/>
            <person name="Li C."/>
            <person name="Zhang H."/>
            <person name="Chen Z."/>
            <person name="Zheng W."/>
            <person name="Xu H."/>
            <person name="Zheng T."/>
        </authorList>
    </citation>
    <scope>NUCLEOTIDE SEQUENCE [LARGE SCALE GENOMIC DNA]</scope>
    <source>
        <strain evidence="17 18">LY01</strain>
    </source>
</reference>
<keyword evidence="3 10" id="KW-0846">Cobalamin</keyword>
<dbReference type="GO" id="GO:0032259">
    <property type="term" value="P:methylation"/>
    <property type="evidence" value="ECO:0007669"/>
    <property type="project" value="UniProtKB-KW"/>
</dbReference>
<comment type="cofactor">
    <cofactor evidence="10">
        <name>Zn(2+)</name>
        <dbReference type="ChEBI" id="CHEBI:29105"/>
    </cofactor>
</comment>
<keyword evidence="4 10" id="KW-0808">Transferase</keyword>
<evidence type="ECO:0000256" key="7">
    <source>
        <dbReference type="ARBA" id="ARBA00022737"/>
    </source>
</evidence>
<keyword evidence="5 10" id="KW-0949">S-adenosyl-L-methionine</keyword>
<dbReference type="SMART" id="SM01018">
    <property type="entry name" value="B12-binding_2"/>
    <property type="match status" value="1"/>
</dbReference>